<gene>
    <name evidence="5" type="primary">PLAT1</name>
    <name evidence="5" type="ORF">Tsubulata_030440</name>
</gene>
<dbReference type="InterPro" id="IPR001024">
    <property type="entry name" value="PLAT/LH2_dom"/>
</dbReference>
<evidence type="ECO:0000259" key="4">
    <source>
        <dbReference type="PROSITE" id="PS50095"/>
    </source>
</evidence>
<dbReference type="OrthoDB" id="5322100at2759"/>
<feature type="region of interest" description="Disordered" evidence="2">
    <location>
        <begin position="219"/>
        <end position="239"/>
    </location>
</feature>
<feature type="domain" description="PLAT" evidence="4">
    <location>
        <begin position="82"/>
        <end position="209"/>
    </location>
</feature>
<comment type="caution">
    <text evidence="5">The sequence shown here is derived from an EMBL/GenBank/DDBJ whole genome shotgun (WGS) entry which is preliminary data.</text>
</comment>
<feature type="compositionally biased region" description="Basic and acidic residues" evidence="2">
    <location>
        <begin position="1"/>
        <end position="12"/>
    </location>
</feature>
<proteinExistence type="predicted"/>
<protein>
    <submittedName>
        <fullName evidence="5">PLAT domain-containing protein 1</fullName>
    </submittedName>
</protein>
<dbReference type="AlphaFoldDB" id="A0A9Q0FHS8"/>
<evidence type="ECO:0000256" key="3">
    <source>
        <dbReference type="SAM" id="Phobius"/>
    </source>
</evidence>
<feature type="compositionally biased region" description="Polar residues" evidence="2">
    <location>
        <begin position="13"/>
        <end position="26"/>
    </location>
</feature>
<reference evidence="5" key="1">
    <citation type="submission" date="2022-02" db="EMBL/GenBank/DDBJ databases">
        <authorList>
            <person name="Henning P.M."/>
            <person name="McCubbin A.G."/>
            <person name="Shore J.S."/>
        </authorList>
    </citation>
    <scope>NUCLEOTIDE SEQUENCE</scope>
    <source>
        <strain evidence="5">F60SS</strain>
        <tissue evidence="5">Leaves</tissue>
    </source>
</reference>
<feature type="compositionally biased region" description="Basic and acidic residues" evidence="2">
    <location>
        <begin position="219"/>
        <end position="230"/>
    </location>
</feature>
<dbReference type="InterPro" id="IPR036392">
    <property type="entry name" value="PLAT/LH2_dom_sf"/>
</dbReference>
<dbReference type="SUPFAM" id="SSF49723">
    <property type="entry name" value="Lipase/lipooxygenase domain (PLAT/LH2 domain)"/>
    <property type="match status" value="1"/>
</dbReference>
<keyword evidence="6" id="KW-1185">Reference proteome</keyword>
<comment type="caution">
    <text evidence="1">Lacks conserved residue(s) required for the propagation of feature annotation.</text>
</comment>
<keyword evidence="3" id="KW-0812">Transmembrane</keyword>
<dbReference type="Proteomes" id="UP001141552">
    <property type="component" value="Unassembled WGS sequence"/>
</dbReference>
<evidence type="ECO:0000256" key="2">
    <source>
        <dbReference type="SAM" id="MobiDB-lite"/>
    </source>
</evidence>
<organism evidence="5 6">
    <name type="scientific">Turnera subulata</name>
    <dbReference type="NCBI Taxonomy" id="218843"/>
    <lineage>
        <taxon>Eukaryota</taxon>
        <taxon>Viridiplantae</taxon>
        <taxon>Streptophyta</taxon>
        <taxon>Embryophyta</taxon>
        <taxon>Tracheophyta</taxon>
        <taxon>Spermatophyta</taxon>
        <taxon>Magnoliopsida</taxon>
        <taxon>eudicotyledons</taxon>
        <taxon>Gunneridae</taxon>
        <taxon>Pentapetalae</taxon>
        <taxon>rosids</taxon>
        <taxon>fabids</taxon>
        <taxon>Malpighiales</taxon>
        <taxon>Passifloraceae</taxon>
        <taxon>Turnera</taxon>
    </lineage>
</organism>
<evidence type="ECO:0000256" key="1">
    <source>
        <dbReference type="PROSITE-ProRule" id="PRU00152"/>
    </source>
</evidence>
<dbReference type="PROSITE" id="PS50095">
    <property type="entry name" value="PLAT"/>
    <property type="match status" value="1"/>
</dbReference>
<dbReference type="Pfam" id="PF01477">
    <property type="entry name" value="PLAT"/>
    <property type="match status" value="1"/>
</dbReference>
<dbReference type="EMBL" id="JAKUCV010005586">
    <property type="protein sequence ID" value="KAJ4830616.1"/>
    <property type="molecule type" value="Genomic_DNA"/>
</dbReference>
<dbReference type="PANTHER" id="PTHR31718:SF0">
    <property type="entry name" value="PLAT DOMAIN-CONTAINING PROTEIN 2"/>
    <property type="match status" value="1"/>
</dbReference>
<reference evidence="5" key="2">
    <citation type="journal article" date="2023" name="Plants (Basel)">
        <title>Annotation of the Turnera subulata (Passifloraceae) Draft Genome Reveals the S-Locus Evolved after the Divergence of Turneroideae from Passifloroideae in a Stepwise Manner.</title>
        <authorList>
            <person name="Henning P.M."/>
            <person name="Roalson E.H."/>
            <person name="Mir W."/>
            <person name="McCubbin A.G."/>
            <person name="Shore J.S."/>
        </authorList>
    </citation>
    <scope>NUCLEOTIDE SEQUENCE</scope>
    <source>
        <strain evidence="5">F60SS</strain>
    </source>
</reference>
<sequence length="239" mass="26420">MIRWSRSQDKTIKQNPTTSHFPNIKNSYPDKILPPFRSNPDQTLIFLAQKMAPNTFTLLLLLSLLLSLAFSPIAFSDDDPDCVYTVYVRTGSIWKGGTDSVISLRVYDAYGEYVEISNLEAWGGLMGPGYNYYERGNLDIFSGRGACLASPICALNLTSDGSGDHHGWYCNYVEVTVTGVHTPCSQVQFTVEQWLALDTAPYELTAIRNYCPEFAAGKGTDRKVDGRASETKTAAVSSQ</sequence>
<keyword evidence="3" id="KW-0472">Membrane</keyword>
<evidence type="ECO:0000313" key="6">
    <source>
        <dbReference type="Proteomes" id="UP001141552"/>
    </source>
</evidence>
<keyword evidence="3" id="KW-1133">Transmembrane helix</keyword>
<evidence type="ECO:0000313" key="5">
    <source>
        <dbReference type="EMBL" id="KAJ4830616.1"/>
    </source>
</evidence>
<dbReference type="Gene3D" id="2.60.60.20">
    <property type="entry name" value="PLAT/LH2 domain"/>
    <property type="match status" value="1"/>
</dbReference>
<dbReference type="PANTHER" id="PTHR31718">
    <property type="entry name" value="PLAT DOMAIN-CONTAINING PROTEIN"/>
    <property type="match status" value="1"/>
</dbReference>
<feature type="region of interest" description="Disordered" evidence="2">
    <location>
        <begin position="1"/>
        <end position="26"/>
    </location>
</feature>
<accession>A0A9Q0FHS8</accession>
<name>A0A9Q0FHS8_9ROSI</name>
<dbReference type="CDD" id="cd01754">
    <property type="entry name" value="PLAT_plant_stress"/>
    <property type="match status" value="1"/>
</dbReference>
<feature type="transmembrane region" description="Helical" evidence="3">
    <location>
        <begin position="56"/>
        <end position="75"/>
    </location>
</feature>